<keyword evidence="8" id="KW-1185">Reference proteome</keyword>
<dbReference type="SUPFAM" id="SSF81338">
    <property type="entry name" value="Aquaporin-like"/>
    <property type="match status" value="1"/>
</dbReference>
<feature type="transmembrane region" description="Helical" evidence="6">
    <location>
        <begin position="105"/>
        <end position="133"/>
    </location>
</feature>
<keyword evidence="4 6" id="KW-0472">Membrane</keyword>
<proteinExistence type="inferred from homology"/>
<feature type="transmembrane region" description="Helical" evidence="6">
    <location>
        <begin position="72"/>
        <end position="93"/>
    </location>
</feature>
<reference evidence="7 8" key="1">
    <citation type="submission" date="2023-03" db="EMBL/GenBank/DDBJ databases">
        <title>Genome insight into feeding habits of ladybird beetles.</title>
        <authorList>
            <person name="Li H.-S."/>
            <person name="Huang Y.-H."/>
            <person name="Pang H."/>
        </authorList>
    </citation>
    <scope>NUCLEOTIDE SEQUENCE [LARGE SCALE GENOMIC DNA]</scope>
    <source>
        <strain evidence="7">SYSU_2023b</strain>
        <tissue evidence="7">Whole body</tissue>
    </source>
</reference>
<evidence type="ECO:0000313" key="8">
    <source>
        <dbReference type="Proteomes" id="UP001431783"/>
    </source>
</evidence>
<evidence type="ECO:0000256" key="5">
    <source>
        <dbReference type="RuleBase" id="RU000477"/>
    </source>
</evidence>
<dbReference type="PANTHER" id="PTHR19139:SF270">
    <property type="entry name" value="ENTOMOGLYCEROPORIN 1-RELATED"/>
    <property type="match status" value="1"/>
</dbReference>
<evidence type="ECO:0000256" key="4">
    <source>
        <dbReference type="ARBA" id="ARBA00023136"/>
    </source>
</evidence>
<evidence type="ECO:0000256" key="2">
    <source>
        <dbReference type="ARBA" id="ARBA00022692"/>
    </source>
</evidence>
<accession>A0AAW1TIT3</accession>
<comment type="caution">
    <text evidence="7">The sequence shown here is derived from an EMBL/GenBank/DDBJ whole genome shotgun (WGS) entry which is preliminary data.</text>
</comment>
<evidence type="ECO:0000256" key="6">
    <source>
        <dbReference type="SAM" id="Phobius"/>
    </source>
</evidence>
<dbReference type="Gene3D" id="1.20.1080.10">
    <property type="entry name" value="Glycerol uptake facilitator protein"/>
    <property type="match status" value="1"/>
</dbReference>
<dbReference type="InterPro" id="IPR000425">
    <property type="entry name" value="MIP"/>
</dbReference>
<keyword evidence="2 5" id="KW-0812">Transmembrane</keyword>
<dbReference type="Proteomes" id="UP001431783">
    <property type="component" value="Unassembled WGS sequence"/>
</dbReference>
<keyword evidence="3 6" id="KW-1133">Transmembrane helix</keyword>
<feature type="transmembrane region" description="Helical" evidence="6">
    <location>
        <begin position="234"/>
        <end position="255"/>
    </location>
</feature>
<dbReference type="InterPro" id="IPR034294">
    <property type="entry name" value="Aquaporin_transptr"/>
</dbReference>
<name>A0AAW1TIT3_9CUCU</name>
<protein>
    <recommendedName>
        <fullName evidence="9">Aquaporin</fullName>
    </recommendedName>
</protein>
<feature type="transmembrane region" description="Helical" evidence="6">
    <location>
        <begin position="37"/>
        <end position="60"/>
    </location>
</feature>
<organism evidence="7 8">
    <name type="scientific">Henosepilachna vigintioctopunctata</name>
    <dbReference type="NCBI Taxonomy" id="420089"/>
    <lineage>
        <taxon>Eukaryota</taxon>
        <taxon>Metazoa</taxon>
        <taxon>Ecdysozoa</taxon>
        <taxon>Arthropoda</taxon>
        <taxon>Hexapoda</taxon>
        <taxon>Insecta</taxon>
        <taxon>Pterygota</taxon>
        <taxon>Neoptera</taxon>
        <taxon>Endopterygota</taxon>
        <taxon>Coleoptera</taxon>
        <taxon>Polyphaga</taxon>
        <taxon>Cucujiformia</taxon>
        <taxon>Coccinelloidea</taxon>
        <taxon>Coccinellidae</taxon>
        <taxon>Epilachninae</taxon>
        <taxon>Epilachnini</taxon>
        <taxon>Henosepilachna</taxon>
    </lineage>
</organism>
<dbReference type="PANTHER" id="PTHR19139">
    <property type="entry name" value="AQUAPORIN TRANSPORTER"/>
    <property type="match status" value="1"/>
</dbReference>
<evidence type="ECO:0000256" key="3">
    <source>
        <dbReference type="ARBA" id="ARBA00022989"/>
    </source>
</evidence>
<keyword evidence="5" id="KW-0813">Transport</keyword>
<dbReference type="GO" id="GO:0005886">
    <property type="term" value="C:plasma membrane"/>
    <property type="evidence" value="ECO:0007669"/>
    <property type="project" value="TreeGrafter"/>
</dbReference>
<comment type="subcellular location">
    <subcellularLocation>
        <location evidence="1">Membrane</location>
        <topology evidence="1">Multi-pass membrane protein</topology>
    </subcellularLocation>
</comment>
<dbReference type="Pfam" id="PF00230">
    <property type="entry name" value="MIP"/>
    <property type="match status" value="1"/>
</dbReference>
<dbReference type="InterPro" id="IPR023271">
    <property type="entry name" value="Aquaporin-like"/>
</dbReference>
<sequence length="273" mass="30122">MSTDFIFEIISSLVIMAEGKGEKTGTKPRMLEVVKPYVTIFFAELIGTMILLFVGCGSTIDFSDDPVVPHHLKGMGFGLTVLLAIQIFGHISACHMNPVVSIISLLLGFINIIQFVVYLLAEFLGSLLGFWLLKVLFPERYTPSGFCMTKIADEVTVTQAFFIELIITCILCLVVCSVWDHRNASNGDSTAIRFGFVVTILSIMAGTLTGASMNTARSFGPAVFGSLSDWKDQWIYWIAPNISPFLSVGLYKVFFAASKEEVTHSSENMRNTR</sequence>
<feature type="transmembrane region" description="Helical" evidence="6">
    <location>
        <begin position="191"/>
        <end position="214"/>
    </location>
</feature>
<dbReference type="AlphaFoldDB" id="A0AAW1TIT3"/>
<gene>
    <name evidence="7" type="ORF">WA026_006100</name>
</gene>
<comment type="similarity">
    <text evidence="5">Belongs to the MIP/aquaporin (TC 1.A.8) family.</text>
</comment>
<evidence type="ECO:0000313" key="7">
    <source>
        <dbReference type="EMBL" id="KAK9870004.1"/>
    </source>
</evidence>
<evidence type="ECO:0008006" key="9">
    <source>
        <dbReference type="Google" id="ProtNLM"/>
    </source>
</evidence>
<dbReference type="EMBL" id="JARQZJ010000002">
    <property type="protein sequence ID" value="KAK9870004.1"/>
    <property type="molecule type" value="Genomic_DNA"/>
</dbReference>
<feature type="transmembrane region" description="Helical" evidence="6">
    <location>
        <begin position="160"/>
        <end position="179"/>
    </location>
</feature>
<evidence type="ECO:0000256" key="1">
    <source>
        <dbReference type="ARBA" id="ARBA00004141"/>
    </source>
</evidence>
<dbReference type="GO" id="GO:0015267">
    <property type="term" value="F:channel activity"/>
    <property type="evidence" value="ECO:0007669"/>
    <property type="project" value="InterPro"/>
</dbReference>
<dbReference type="PRINTS" id="PR00783">
    <property type="entry name" value="MINTRINSICP"/>
</dbReference>